<dbReference type="InterPro" id="IPR028978">
    <property type="entry name" value="Chorismate_lyase_/UTRA_dom_sf"/>
</dbReference>
<feature type="domain" description="HTH gntR-type" evidence="4">
    <location>
        <begin position="1"/>
        <end position="64"/>
    </location>
</feature>
<dbReference type="Gene3D" id="3.40.1410.10">
    <property type="entry name" value="Chorismate lyase-like"/>
    <property type="match status" value="1"/>
</dbReference>
<dbReference type="GO" id="GO:0003677">
    <property type="term" value="F:DNA binding"/>
    <property type="evidence" value="ECO:0007669"/>
    <property type="project" value="UniProtKB-KW"/>
</dbReference>
<dbReference type="Gene3D" id="1.10.10.10">
    <property type="entry name" value="Winged helix-like DNA-binding domain superfamily/Winged helix DNA-binding domain"/>
    <property type="match status" value="1"/>
</dbReference>
<dbReference type="AlphaFoldDB" id="A0A1Y5RKP8"/>
<dbReference type="PANTHER" id="PTHR44846:SF1">
    <property type="entry name" value="MANNOSYL-D-GLYCERATE TRANSPORT_METABOLISM SYSTEM REPRESSOR MNGR-RELATED"/>
    <property type="match status" value="1"/>
</dbReference>
<dbReference type="Pfam" id="PF07702">
    <property type="entry name" value="UTRA"/>
    <property type="match status" value="1"/>
</dbReference>
<keyword evidence="3" id="KW-0804">Transcription</keyword>
<accession>A0A1Y5RKP8</accession>
<evidence type="ECO:0000313" key="6">
    <source>
        <dbReference type="Proteomes" id="UP000193409"/>
    </source>
</evidence>
<organism evidence="5 6">
    <name type="scientific">Pseudoruegeria aquimaris</name>
    <dbReference type="NCBI Taxonomy" id="393663"/>
    <lineage>
        <taxon>Bacteria</taxon>
        <taxon>Pseudomonadati</taxon>
        <taxon>Pseudomonadota</taxon>
        <taxon>Alphaproteobacteria</taxon>
        <taxon>Rhodobacterales</taxon>
        <taxon>Roseobacteraceae</taxon>
        <taxon>Pseudoruegeria</taxon>
    </lineage>
</organism>
<dbReference type="CDD" id="cd07377">
    <property type="entry name" value="WHTH_GntR"/>
    <property type="match status" value="1"/>
</dbReference>
<dbReference type="InterPro" id="IPR036390">
    <property type="entry name" value="WH_DNA-bd_sf"/>
</dbReference>
<keyword evidence="2" id="KW-0238">DNA-binding</keyword>
<sequence>MIRDALLHEIAEGVLRPGDKLPTEPQLAARFGAGRHSVRRALEALAMLGKVSIEQGRGTFVEEAPRLTYAIGKRTRLRRNLLPQGCEVSGQLLSSEIVEAPAPVRRALDLPQGAMVVESHRLTLADAVPVAFGWTWHPAERFRDFATRREALGSTTETYRSYGVEDYFRHETEIHARPARPDETKMLKQHPSLPVIELHAVDVDPEGLPLSASRVIWAAGRVKFTMTGTQDD</sequence>
<dbReference type="InterPro" id="IPR036388">
    <property type="entry name" value="WH-like_DNA-bd_sf"/>
</dbReference>
<dbReference type="PRINTS" id="PR00035">
    <property type="entry name" value="HTHGNTR"/>
</dbReference>
<dbReference type="GO" id="GO:0003700">
    <property type="term" value="F:DNA-binding transcription factor activity"/>
    <property type="evidence" value="ECO:0007669"/>
    <property type="project" value="InterPro"/>
</dbReference>
<dbReference type="InterPro" id="IPR000524">
    <property type="entry name" value="Tscrpt_reg_HTH_GntR"/>
</dbReference>
<dbReference type="PANTHER" id="PTHR44846">
    <property type="entry name" value="MANNOSYL-D-GLYCERATE TRANSPORT/METABOLISM SYSTEM REPRESSOR MNGR-RELATED"/>
    <property type="match status" value="1"/>
</dbReference>
<evidence type="ECO:0000256" key="2">
    <source>
        <dbReference type="ARBA" id="ARBA00023125"/>
    </source>
</evidence>
<dbReference type="SUPFAM" id="SSF64288">
    <property type="entry name" value="Chorismate lyase-like"/>
    <property type="match status" value="1"/>
</dbReference>
<proteinExistence type="predicted"/>
<dbReference type="EMBL" id="FWFQ01000003">
    <property type="protein sequence ID" value="SLN19547.1"/>
    <property type="molecule type" value="Genomic_DNA"/>
</dbReference>
<name>A0A1Y5RKP8_9RHOB</name>
<dbReference type="SUPFAM" id="SSF46785">
    <property type="entry name" value="Winged helix' DNA-binding domain"/>
    <property type="match status" value="1"/>
</dbReference>
<dbReference type="SMART" id="SM00866">
    <property type="entry name" value="UTRA"/>
    <property type="match status" value="1"/>
</dbReference>
<keyword evidence="1" id="KW-0805">Transcription regulation</keyword>
<dbReference type="NCBIfam" id="TIGR02325">
    <property type="entry name" value="C_P_lyase_phnF"/>
    <property type="match status" value="1"/>
</dbReference>
<dbReference type="OrthoDB" id="5454556at2"/>
<keyword evidence="6" id="KW-1185">Reference proteome</keyword>
<protein>
    <submittedName>
        <fullName evidence="5">HTH-type transcriptional repressor DasR</fullName>
    </submittedName>
</protein>
<evidence type="ECO:0000256" key="1">
    <source>
        <dbReference type="ARBA" id="ARBA00023015"/>
    </source>
</evidence>
<dbReference type="InterPro" id="IPR011663">
    <property type="entry name" value="UTRA"/>
</dbReference>
<dbReference type="SMART" id="SM00345">
    <property type="entry name" value="HTH_GNTR"/>
    <property type="match status" value="1"/>
</dbReference>
<evidence type="ECO:0000256" key="3">
    <source>
        <dbReference type="ARBA" id="ARBA00023163"/>
    </source>
</evidence>
<dbReference type="Pfam" id="PF00392">
    <property type="entry name" value="GntR"/>
    <property type="match status" value="1"/>
</dbReference>
<dbReference type="InterPro" id="IPR012702">
    <property type="entry name" value="CP_lyase_PhnF"/>
</dbReference>
<evidence type="ECO:0000259" key="4">
    <source>
        <dbReference type="PROSITE" id="PS50949"/>
    </source>
</evidence>
<dbReference type="PROSITE" id="PS50949">
    <property type="entry name" value="HTH_GNTR"/>
    <property type="match status" value="1"/>
</dbReference>
<dbReference type="InterPro" id="IPR050679">
    <property type="entry name" value="Bact_HTH_transcr_reg"/>
</dbReference>
<dbReference type="GO" id="GO:0045892">
    <property type="term" value="P:negative regulation of DNA-templated transcription"/>
    <property type="evidence" value="ECO:0007669"/>
    <property type="project" value="TreeGrafter"/>
</dbReference>
<gene>
    <name evidence="5" type="primary">dasR</name>
    <name evidence="5" type="ORF">PSA7680_00709</name>
</gene>
<evidence type="ECO:0000313" key="5">
    <source>
        <dbReference type="EMBL" id="SLN19547.1"/>
    </source>
</evidence>
<reference evidence="5 6" key="1">
    <citation type="submission" date="2017-03" db="EMBL/GenBank/DDBJ databases">
        <authorList>
            <person name="Afonso C.L."/>
            <person name="Miller P.J."/>
            <person name="Scott M.A."/>
            <person name="Spackman E."/>
            <person name="Goraichik I."/>
            <person name="Dimitrov K.M."/>
            <person name="Suarez D.L."/>
            <person name="Swayne D.E."/>
        </authorList>
    </citation>
    <scope>NUCLEOTIDE SEQUENCE [LARGE SCALE GENOMIC DNA]</scope>
    <source>
        <strain evidence="5 6">CECT 7680</strain>
    </source>
</reference>
<dbReference type="Proteomes" id="UP000193409">
    <property type="component" value="Unassembled WGS sequence"/>
</dbReference>